<feature type="binding site" evidence="3">
    <location>
        <position position="171"/>
    </location>
    <ligand>
        <name>glycerol</name>
        <dbReference type="ChEBI" id="CHEBI:17754"/>
    </ligand>
</feature>
<dbReference type="Pfam" id="PF00465">
    <property type="entry name" value="Fe-ADH"/>
    <property type="match status" value="1"/>
</dbReference>
<keyword evidence="2" id="KW-0560">Oxidoreductase</keyword>
<feature type="binding site" evidence="4">
    <location>
        <begin position="93"/>
        <end position="97"/>
    </location>
    <ligand>
        <name>NAD(+)</name>
        <dbReference type="ChEBI" id="CHEBI:57540"/>
    </ligand>
</feature>
<dbReference type="EMBL" id="WABS01000004">
    <property type="protein sequence ID" value="MBI0553532.1"/>
    <property type="molecule type" value="Genomic_DNA"/>
</dbReference>
<dbReference type="GO" id="GO:0016614">
    <property type="term" value="F:oxidoreductase activity, acting on CH-OH group of donors"/>
    <property type="evidence" value="ECO:0007669"/>
    <property type="project" value="InterPro"/>
</dbReference>
<dbReference type="PIRSF" id="PIRSF000112">
    <property type="entry name" value="Glycerol_dehydrogenase"/>
    <property type="match status" value="1"/>
</dbReference>
<dbReference type="HOGENOM" id="CLU_044754_3_0_6"/>
<keyword evidence="1 3" id="KW-0479">Metal-binding</keyword>
<sequence length="358" mass="39195">MLSIKSPLAYHHQADLCRHIGELIRSFSQNIAILTSPRAWQAVENEVTGSLKDSGIAFDVHFLTGECTRESVEYHREKIARNNIQFVVGIGGGRVLDCAKAVADGLENGQVATLPTIAATCAAWSPISILYNDHGGHQGTVVLKRMPVLVMVDSSVIARSDARYLKAGIVDALAKWYEFQPYLISCGDSLALSLKIQAATFARDIFEQWGEQAIRDNKNQEVTPALQKVIDAAIAGAGLANSMRDENPAPGVAHAIHNRLTYIPELHDWLHGEKVGFGLLVQSLLAHDSECVDDDLLEQLSRYDMPLSLPIAGDQYEEAVKHIVTHFKFPTDSAALLPFSLSPDALSRALLAVENMHR</sequence>
<dbReference type="PANTHER" id="PTHR43616:SF3">
    <property type="entry name" value="HYDROXYCARBOXYLATE DEHYDROGENASE A"/>
    <property type="match status" value="1"/>
</dbReference>
<proteinExistence type="predicted"/>
<evidence type="ECO:0000256" key="2">
    <source>
        <dbReference type="ARBA" id="ARBA00023002"/>
    </source>
</evidence>
<dbReference type="PATRIC" id="fig|1166016.3.peg.4432"/>
<evidence type="ECO:0000256" key="1">
    <source>
        <dbReference type="ARBA" id="ARBA00022723"/>
    </source>
</evidence>
<feature type="binding site" evidence="3">
    <location>
        <position position="271"/>
    </location>
    <ligand>
        <name>glycerol</name>
        <dbReference type="ChEBI" id="CHEBI:17754"/>
    </ligand>
</feature>
<gene>
    <name evidence="6" type="ordered locus">W5S_4348</name>
    <name evidence="7" type="ORF">F6Q06_03360</name>
</gene>
<dbReference type="InterPro" id="IPR016205">
    <property type="entry name" value="Glycerol_DH"/>
</dbReference>
<dbReference type="OMA" id="QPELHDW"/>
<dbReference type="EMBL" id="CP003415">
    <property type="protein sequence ID" value="AFI92404.1"/>
    <property type="molecule type" value="Genomic_DNA"/>
</dbReference>
<feature type="binding site" evidence="4">
    <location>
        <position position="125"/>
    </location>
    <ligand>
        <name>NAD(+)</name>
        <dbReference type="ChEBI" id="CHEBI:57540"/>
    </ligand>
</feature>
<reference evidence="6" key="2">
    <citation type="submission" date="2012-03" db="EMBL/GenBank/DDBJ databases">
        <authorList>
            <person name="Koskinen P."/>
            <person name="Laine P."/>
            <person name="Niemi O."/>
            <person name="Nykyri J."/>
            <person name="Harjunpaa H."/>
            <person name="Auvinen P."/>
            <person name="Paulin L."/>
            <person name="Pirhonen M."/>
            <person name="Palva T."/>
            <person name="Holm L."/>
        </authorList>
    </citation>
    <scope>NUCLEOTIDE SEQUENCE</scope>
    <source>
        <strain evidence="6">SCC3193</strain>
    </source>
</reference>
<evidence type="ECO:0000313" key="8">
    <source>
        <dbReference type="Proteomes" id="UP000008044"/>
    </source>
</evidence>
<evidence type="ECO:0000256" key="4">
    <source>
        <dbReference type="PIRSR" id="PIRSR000112-3"/>
    </source>
</evidence>
<dbReference type="eggNOG" id="COG0371">
    <property type="taxonomic scope" value="Bacteria"/>
</dbReference>
<evidence type="ECO:0000313" key="9">
    <source>
        <dbReference type="Proteomes" id="UP001194579"/>
    </source>
</evidence>
<dbReference type="PANTHER" id="PTHR43616">
    <property type="entry name" value="GLYCEROL DEHYDROGENASE"/>
    <property type="match status" value="1"/>
</dbReference>
<feature type="binding site" evidence="3">
    <location>
        <position position="254"/>
    </location>
    <ligand>
        <name>glycerol</name>
        <dbReference type="ChEBI" id="CHEBI:17754"/>
    </ligand>
</feature>
<dbReference type="GO" id="GO:0046872">
    <property type="term" value="F:metal ion binding"/>
    <property type="evidence" value="ECO:0007669"/>
    <property type="project" value="UniProtKB-KW"/>
</dbReference>
<dbReference type="CDD" id="cd08550">
    <property type="entry name" value="GlyDH-like"/>
    <property type="match status" value="1"/>
</dbReference>
<feature type="domain" description="Alcohol dehydrogenase iron-type/glycerol dehydrogenase GldA" evidence="5">
    <location>
        <begin position="10"/>
        <end position="153"/>
    </location>
</feature>
<organism evidence="6 8">
    <name type="scientific">Pectobacterium parmentieri</name>
    <dbReference type="NCBI Taxonomy" id="1905730"/>
    <lineage>
        <taxon>Bacteria</taxon>
        <taxon>Pseudomonadati</taxon>
        <taxon>Pseudomonadota</taxon>
        <taxon>Gammaproteobacteria</taxon>
        <taxon>Enterobacterales</taxon>
        <taxon>Pectobacteriaceae</taxon>
        <taxon>Pectobacterium</taxon>
    </lineage>
</organism>
<evidence type="ECO:0000259" key="5">
    <source>
        <dbReference type="Pfam" id="PF00465"/>
    </source>
</evidence>
<dbReference type="InterPro" id="IPR001670">
    <property type="entry name" value="ADH_Fe/GldA"/>
</dbReference>
<dbReference type="SUPFAM" id="SSF56796">
    <property type="entry name" value="Dehydroquinate synthase-like"/>
    <property type="match status" value="1"/>
</dbReference>
<dbReference type="Gene3D" id="1.20.1090.10">
    <property type="entry name" value="Dehydroquinate synthase-like - alpha domain"/>
    <property type="match status" value="1"/>
</dbReference>
<feature type="binding site" evidence="4">
    <location>
        <position position="131"/>
    </location>
    <ligand>
        <name>NAD(+)</name>
        <dbReference type="ChEBI" id="CHEBI:57540"/>
    </ligand>
</feature>
<name>A0A0H3IBH6_PECPM</name>
<dbReference type="KEGG" id="pec:W5S_4348"/>
<reference evidence="6 8" key="1">
    <citation type="journal article" date="2012" name="J. Bacteriol.">
        <title>Genome sequence of Pectobacterium sp. strain SCC3193.</title>
        <authorList>
            <person name="Koskinen J.P."/>
            <person name="Laine P."/>
            <person name="Niemi O."/>
            <person name="Nykyri J."/>
            <person name="Harjunpaa H."/>
            <person name="Auvinen P."/>
            <person name="Paulin L."/>
            <person name="Pirhonen M."/>
            <person name="Palva T."/>
            <person name="Holm L."/>
        </authorList>
    </citation>
    <scope>NUCLEOTIDE SEQUENCE [LARGE SCALE GENOMIC DNA]</scope>
    <source>
        <strain evidence="6 8">SCC3193</strain>
    </source>
</reference>
<accession>A0A0H3IBH6</accession>
<keyword evidence="3" id="KW-0862">Zinc</keyword>
<protein>
    <submittedName>
        <fullName evidence="6">Glycerol dehydrogenase</fullName>
    </submittedName>
    <submittedName>
        <fullName evidence="7">Iron-containing alcohol dehydrogenase family protein</fullName>
    </submittedName>
</protein>
<reference evidence="9" key="3">
    <citation type="submission" date="2023-07" db="EMBL/GenBank/DDBJ databases">
        <title>Identification of Pectobacterium versatile causing blackleg of potato from New York State with a whole genome sequencing approach.</title>
        <authorList>
            <person name="Ma X."/>
            <person name="Swingle B."/>
        </authorList>
    </citation>
    <scope>NUCLEOTIDE SEQUENCE [LARGE SCALE GENOMIC DNA]</scope>
    <source>
        <strain evidence="9">NY1588A</strain>
    </source>
</reference>
<dbReference type="STRING" id="1905730.W5S_4348"/>
<reference evidence="7" key="4">
    <citation type="submission" date="2024-05" db="EMBL/GenBank/DDBJ databases">
        <title>Identification of Pectobacterium versatile causing blackleg of potato from New York State with a whole genome sequencing approach.</title>
        <authorList>
            <person name="Ma X."/>
            <person name="Swingle B."/>
        </authorList>
    </citation>
    <scope>NUCLEOTIDE SEQUENCE</scope>
    <source>
        <strain evidence="7">NY1588A</strain>
    </source>
</reference>
<dbReference type="Gene3D" id="3.40.50.1970">
    <property type="match status" value="1"/>
</dbReference>
<evidence type="ECO:0000313" key="7">
    <source>
        <dbReference type="EMBL" id="MBI0553532.1"/>
    </source>
</evidence>
<dbReference type="AlphaFoldDB" id="A0A0H3IBH6"/>
<keyword evidence="9" id="KW-1185">Reference proteome</keyword>
<dbReference type="Proteomes" id="UP001194579">
    <property type="component" value="Unassembled WGS sequence"/>
</dbReference>
<dbReference type="Proteomes" id="UP000008044">
    <property type="component" value="Chromosome"/>
</dbReference>
<keyword evidence="4" id="KW-0520">NAD</keyword>
<evidence type="ECO:0000256" key="3">
    <source>
        <dbReference type="PIRSR" id="PIRSR000112-1"/>
    </source>
</evidence>
<dbReference type="RefSeq" id="WP_014701791.1">
    <property type="nucleotide sequence ID" value="NC_017845.1"/>
</dbReference>
<evidence type="ECO:0000313" key="6">
    <source>
        <dbReference type="EMBL" id="AFI92404.1"/>
    </source>
</evidence>
<comment type="cofactor">
    <cofactor evidence="3">
        <name>Zn(2+)</name>
        <dbReference type="ChEBI" id="CHEBI:29105"/>
    </cofactor>
    <text evidence="3">Binds 1 zinc ion per subunit.</text>
</comment>